<dbReference type="EMBL" id="LNVG01000003">
    <property type="protein sequence ID" value="ORJ30649.1"/>
    <property type="molecule type" value="Genomic_DNA"/>
</dbReference>
<protein>
    <submittedName>
        <fullName evidence="1">Uncharacterized protein</fullName>
    </submittedName>
</protein>
<name>A0A1X0WV76_STROR</name>
<accession>A0A1X0WV76</accession>
<proteinExistence type="predicted"/>
<reference evidence="1 2" key="1">
    <citation type="journal article" date="2016" name="PLoS ONE">
        <title>Comparative Genomics Analysis of Streptococcus tigurinus Strains Identifies Genetic Elements Specifically and Uniquely Present in Highly Virulent Strains.</title>
        <authorList>
            <person name="Diene S.M."/>
            <person name="Francois P."/>
            <person name="Zbinden A."/>
            <person name="Entenza J.M."/>
            <person name="Resch G."/>
        </authorList>
    </citation>
    <scope>NUCLEOTIDE SEQUENCE [LARGE SCALE GENOMIC DNA]</scope>
    <source>
        <strain evidence="1 2">AZ_14</strain>
    </source>
</reference>
<dbReference type="Proteomes" id="UP000192789">
    <property type="component" value="Unassembled WGS sequence"/>
</dbReference>
<sequence length="62" mass="7144">MTLDVNKDKLAILGVQFDNFPDFDTVWYAIGSSMIENYEPTVQDMIDLKAHVINRRKELNIG</sequence>
<evidence type="ECO:0000313" key="1">
    <source>
        <dbReference type="EMBL" id="ORJ30649.1"/>
    </source>
</evidence>
<comment type="caution">
    <text evidence="1">The sequence shown here is derived from an EMBL/GenBank/DDBJ whole genome shotgun (WGS) entry which is preliminary data.</text>
</comment>
<dbReference type="RefSeq" id="WP_084932821.1">
    <property type="nucleotide sequence ID" value="NZ_LNVG01000003.1"/>
</dbReference>
<evidence type="ECO:0000313" key="2">
    <source>
        <dbReference type="Proteomes" id="UP000192789"/>
    </source>
</evidence>
<dbReference type="AlphaFoldDB" id="A0A1X0WV76"/>
<gene>
    <name evidence="1" type="ORF">ATE35_08235</name>
</gene>
<organism evidence="1 2">
    <name type="scientific">Streptococcus oralis subsp. tigurinus</name>
    <dbReference type="NCBI Taxonomy" id="1077464"/>
    <lineage>
        <taxon>Bacteria</taxon>
        <taxon>Bacillati</taxon>
        <taxon>Bacillota</taxon>
        <taxon>Bacilli</taxon>
        <taxon>Lactobacillales</taxon>
        <taxon>Streptococcaceae</taxon>
        <taxon>Streptococcus</taxon>
    </lineage>
</organism>